<gene>
    <name evidence="2" type="ORF">GGR16_004923</name>
</gene>
<keyword evidence="1" id="KW-0812">Transmembrane</keyword>
<keyword evidence="1" id="KW-0472">Membrane</keyword>
<proteinExistence type="predicted"/>
<organism evidence="2 3">
    <name type="scientific">Chelatococcus caeni</name>
    <dbReference type="NCBI Taxonomy" id="1348468"/>
    <lineage>
        <taxon>Bacteria</taxon>
        <taxon>Pseudomonadati</taxon>
        <taxon>Pseudomonadota</taxon>
        <taxon>Alphaproteobacteria</taxon>
        <taxon>Hyphomicrobiales</taxon>
        <taxon>Chelatococcaceae</taxon>
        <taxon>Chelatococcus</taxon>
    </lineage>
</organism>
<keyword evidence="1" id="KW-1133">Transmembrane helix</keyword>
<evidence type="ECO:0000256" key="1">
    <source>
        <dbReference type="SAM" id="Phobius"/>
    </source>
</evidence>
<feature type="transmembrane region" description="Helical" evidence="1">
    <location>
        <begin position="6"/>
        <end position="29"/>
    </location>
</feature>
<protein>
    <submittedName>
        <fullName evidence="2">Uncharacterized protein</fullName>
    </submittedName>
</protein>
<feature type="transmembrane region" description="Helical" evidence="1">
    <location>
        <begin position="73"/>
        <end position="96"/>
    </location>
</feature>
<name>A0A840C4U7_9HYPH</name>
<reference evidence="2 3" key="1">
    <citation type="submission" date="2020-08" db="EMBL/GenBank/DDBJ databases">
        <title>Genomic Encyclopedia of Type Strains, Phase IV (KMG-IV): sequencing the most valuable type-strain genomes for metagenomic binning, comparative biology and taxonomic classification.</title>
        <authorList>
            <person name="Goeker M."/>
        </authorList>
    </citation>
    <scope>NUCLEOTIDE SEQUENCE [LARGE SCALE GENOMIC DNA]</scope>
    <source>
        <strain evidence="2 3">DSM 103737</strain>
    </source>
</reference>
<dbReference type="Proteomes" id="UP000577362">
    <property type="component" value="Unassembled WGS sequence"/>
</dbReference>
<dbReference type="EMBL" id="JACIEN010000009">
    <property type="protein sequence ID" value="MBB4019863.1"/>
    <property type="molecule type" value="Genomic_DNA"/>
</dbReference>
<dbReference type="RefSeq" id="WP_019401773.1">
    <property type="nucleotide sequence ID" value="NZ_JACIEN010000009.1"/>
</dbReference>
<feature type="transmembrane region" description="Helical" evidence="1">
    <location>
        <begin position="41"/>
        <end position="67"/>
    </location>
</feature>
<evidence type="ECO:0000313" key="3">
    <source>
        <dbReference type="Proteomes" id="UP000577362"/>
    </source>
</evidence>
<dbReference type="AlphaFoldDB" id="A0A840C4U7"/>
<keyword evidence="3" id="KW-1185">Reference proteome</keyword>
<evidence type="ECO:0000313" key="2">
    <source>
        <dbReference type="EMBL" id="MBB4019863.1"/>
    </source>
</evidence>
<accession>A0A840C4U7</accession>
<sequence>MNWPVSLAIGLATAIFAAFYGFLVAHAAGEWLRIPAFEGTFGYFVVFCALVALVAGLIIGILVGRLWAGGGGWWTLVRAVVVAGALITALGGLAWLSDRREPPLRAPLDLLLDIRVPVALVATMAERGELPFVILYGGETWRRGDITAQAGSGDDGRALLAARVEIHNAAARRQIGVFLRVAPEQFFDLPLPAMPQPSTAWSDWLGASRLLDGSAPAPEEAFALRFRVVPRLAEAGPSQP</sequence>
<comment type="caution">
    <text evidence="2">The sequence shown here is derived from an EMBL/GenBank/DDBJ whole genome shotgun (WGS) entry which is preliminary data.</text>
</comment>